<evidence type="ECO:0000313" key="14">
    <source>
        <dbReference type="EMBL" id="KAJ4451982.1"/>
    </source>
</evidence>
<evidence type="ECO:0000256" key="1">
    <source>
        <dbReference type="ARBA" id="ARBA00001971"/>
    </source>
</evidence>
<evidence type="ECO:0000256" key="5">
    <source>
        <dbReference type="ARBA" id="ARBA00022617"/>
    </source>
</evidence>
<dbReference type="Pfam" id="PF00067">
    <property type="entry name" value="p450"/>
    <property type="match status" value="1"/>
</dbReference>
<reference evidence="14 15" key="1">
    <citation type="journal article" date="2022" name="Allergy">
        <title>Genome assembly and annotation of Periplaneta americana reveal a comprehensive cockroach allergen profile.</title>
        <authorList>
            <person name="Wang L."/>
            <person name="Xiong Q."/>
            <person name="Saelim N."/>
            <person name="Wang L."/>
            <person name="Nong W."/>
            <person name="Wan A.T."/>
            <person name="Shi M."/>
            <person name="Liu X."/>
            <person name="Cao Q."/>
            <person name="Hui J.H.L."/>
            <person name="Sookrung N."/>
            <person name="Leung T.F."/>
            <person name="Tungtrongchitr A."/>
            <person name="Tsui S.K.W."/>
        </authorList>
    </citation>
    <scope>NUCLEOTIDE SEQUENCE [LARGE SCALE GENOMIC DNA]</scope>
    <source>
        <strain evidence="14">PWHHKU_190912</strain>
    </source>
</reference>
<dbReference type="PANTHER" id="PTHR24291:SF189">
    <property type="entry name" value="CYTOCHROME P450 4C3-RELATED"/>
    <property type="match status" value="1"/>
</dbReference>
<protein>
    <recommendedName>
        <fullName evidence="16">Cytochrome P450</fullName>
    </recommendedName>
</protein>
<gene>
    <name evidence="14" type="ORF">ANN_03466</name>
</gene>
<keyword evidence="7" id="KW-0256">Endoplasmic reticulum</keyword>
<evidence type="ECO:0000256" key="11">
    <source>
        <dbReference type="ARBA" id="ARBA00023033"/>
    </source>
</evidence>
<comment type="similarity">
    <text evidence="4">Belongs to the cytochrome P450 family.</text>
</comment>
<dbReference type="EMBL" id="JAJSOF020000001">
    <property type="protein sequence ID" value="KAJ4451982.1"/>
    <property type="molecule type" value="Genomic_DNA"/>
</dbReference>
<evidence type="ECO:0000256" key="2">
    <source>
        <dbReference type="ARBA" id="ARBA00004174"/>
    </source>
</evidence>
<dbReference type="Gene3D" id="1.10.630.10">
    <property type="entry name" value="Cytochrome P450"/>
    <property type="match status" value="1"/>
</dbReference>
<evidence type="ECO:0000256" key="6">
    <source>
        <dbReference type="ARBA" id="ARBA00022723"/>
    </source>
</evidence>
<evidence type="ECO:0000256" key="3">
    <source>
        <dbReference type="ARBA" id="ARBA00004406"/>
    </source>
</evidence>
<evidence type="ECO:0000256" key="7">
    <source>
        <dbReference type="ARBA" id="ARBA00022824"/>
    </source>
</evidence>
<keyword evidence="11" id="KW-0503">Monooxygenase</keyword>
<accession>A0ABQ8U2N9</accession>
<proteinExistence type="inferred from homology"/>
<keyword evidence="15" id="KW-1185">Reference proteome</keyword>
<evidence type="ECO:0000256" key="13">
    <source>
        <dbReference type="SAM" id="MobiDB-lite"/>
    </source>
</evidence>
<feature type="region of interest" description="Disordered" evidence="13">
    <location>
        <begin position="171"/>
        <end position="192"/>
    </location>
</feature>
<name>A0ABQ8U2N9_PERAM</name>
<comment type="caution">
    <text evidence="14">The sequence shown here is derived from an EMBL/GenBank/DDBJ whole genome shotgun (WGS) entry which is preliminary data.</text>
</comment>
<organism evidence="14 15">
    <name type="scientific">Periplaneta americana</name>
    <name type="common">American cockroach</name>
    <name type="synonym">Blatta americana</name>
    <dbReference type="NCBI Taxonomy" id="6978"/>
    <lineage>
        <taxon>Eukaryota</taxon>
        <taxon>Metazoa</taxon>
        <taxon>Ecdysozoa</taxon>
        <taxon>Arthropoda</taxon>
        <taxon>Hexapoda</taxon>
        <taxon>Insecta</taxon>
        <taxon>Pterygota</taxon>
        <taxon>Neoptera</taxon>
        <taxon>Polyneoptera</taxon>
        <taxon>Dictyoptera</taxon>
        <taxon>Blattodea</taxon>
        <taxon>Blattoidea</taxon>
        <taxon>Blattidae</taxon>
        <taxon>Blattinae</taxon>
        <taxon>Periplaneta</taxon>
    </lineage>
</organism>
<evidence type="ECO:0000256" key="9">
    <source>
        <dbReference type="ARBA" id="ARBA00023002"/>
    </source>
</evidence>
<keyword evidence="6" id="KW-0479">Metal-binding</keyword>
<dbReference type="InterPro" id="IPR050196">
    <property type="entry name" value="Cytochrome_P450_Monoox"/>
</dbReference>
<keyword evidence="12" id="KW-0472">Membrane</keyword>
<keyword evidence="8" id="KW-0492">Microsome</keyword>
<sequence length="192" mass="21255">MEGLCEGGNEPPGSLKAKSAMGACVNAQKYENSDYVAAVNEMKAILSERLAKPLLAFDFIFNFTKWSNLQKKSLEIIHGFAKKVIRERKQQRLKNIQEHFPEDDEYFGQKKRIAFLDMLLDASEDGNKLTDEEIQEEVDTFMFGGHDTIAAAISTSLYLLGLNPEIQMPTSQSGVVDSGVSINRGSGSGTQK</sequence>
<evidence type="ECO:0000256" key="4">
    <source>
        <dbReference type="ARBA" id="ARBA00010617"/>
    </source>
</evidence>
<evidence type="ECO:0000256" key="12">
    <source>
        <dbReference type="ARBA" id="ARBA00023136"/>
    </source>
</evidence>
<keyword evidence="9" id="KW-0560">Oxidoreductase</keyword>
<keyword evidence="5" id="KW-0349">Heme</keyword>
<evidence type="ECO:0000313" key="15">
    <source>
        <dbReference type="Proteomes" id="UP001148838"/>
    </source>
</evidence>
<dbReference type="SUPFAM" id="SSF48264">
    <property type="entry name" value="Cytochrome P450"/>
    <property type="match status" value="1"/>
</dbReference>
<dbReference type="PANTHER" id="PTHR24291">
    <property type="entry name" value="CYTOCHROME P450 FAMILY 4"/>
    <property type="match status" value="1"/>
</dbReference>
<dbReference type="Proteomes" id="UP001148838">
    <property type="component" value="Unassembled WGS sequence"/>
</dbReference>
<dbReference type="InterPro" id="IPR036396">
    <property type="entry name" value="Cyt_P450_sf"/>
</dbReference>
<comment type="subcellular location">
    <subcellularLocation>
        <location evidence="3">Endoplasmic reticulum membrane</location>
        <topology evidence="3">Peripheral membrane protein</topology>
    </subcellularLocation>
    <subcellularLocation>
        <location evidence="2">Microsome membrane</location>
        <topology evidence="2">Peripheral membrane protein</topology>
    </subcellularLocation>
</comment>
<comment type="cofactor">
    <cofactor evidence="1">
        <name>heme</name>
        <dbReference type="ChEBI" id="CHEBI:30413"/>
    </cofactor>
</comment>
<dbReference type="InterPro" id="IPR001128">
    <property type="entry name" value="Cyt_P450"/>
</dbReference>
<evidence type="ECO:0000256" key="8">
    <source>
        <dbReference type="ARBA" id="ARBA00022848"/>
    </source>
</evidence>
<evidence type="ECO:0008006" key="16">
    <source>
        <dbReference type="Google" id="ProtNLM"/>
    </source>
</evidence>
<evidence type="ECO:0000256" key="10">
    <source>
        <dbReference type="ARBA" id="ARBA00023004"/>
    </source>
</evidence>
<keyword evidence="10" id="KW-0408">Iron</keyword>